<name>A0ABV5XZQ9_ARTRM</name>
<gene>
    <name evidence="1" type="ORF">ACFFP1_12080</name>
</gene>
<dbReference type="Proteomes" id="UP001589702">
    <property type="component" value="Unassembled WGS sequence"/>
</dbReference>
<protein>
    <submittedName>
        <fullName evidence="1">Uncharacterized protein</fullName>
    </submittedName>
</protein>
<comment type="caution">
    <text evidence="1">The sequence shown here is derived from an EMBL/GenBank/DDBJ whole genome shotgun (WGS) entry which is preliminary data.</text>
</comment>
<keyword evidence="2" id="KW-1185">Reference proteome</keyword>
<dbReference type="EMBL" id="JBHMBC010000018">
    <property type="protein sequence ID" value="MFB9820233.1"/>
    <property type="molecule type" value="Genomic_DNA"/>
</dbReference>
<proteinExistence type="predicted"/>
<evidence type="ECO:0000313" key="1">
    <source>
        <dbReference type="EMBL" id="MFB9820233.1"/>
    </source>
</evidence>
<sequence length="160" mass="17659">MTRQKNKHARHTADSFDSMIEDAFYPDTGTRNFIDAANVKRVQVLALVIVEGLTAFTVNAGSGSSSPVNVYKGQLKYVAPNQQGTIKSEHTHISPPENHPGGWLWLNDDEDYHWGEVLKLTKEGRLPLSFFEHLSDASIANAVSTAIDLSRTLDQALPGR</sequence>
<organism evidence="1 2">
    <name type="scientific">Arthrobacter ramosus</name>
    <dbReference type="NCBI Taxonomy" id="1672"/>
    <lineage>
        <taxon>Bacteria</taxon>
        <taxon>Bacillati</taxon>
        <taxon>Actinomycetota</taxon>
        <taxon>Actinomycetes</taxon>
        <taxon>Micrococcales</taxon>
        <taxon>Micrococcaceae</taxon>
        <taxon>Arthrobacter</taxon>
    </lineage>
</organism>
<reference evidence="1 2" key="1">
    <citation type="submission" date="2024-09" db="EMBL/GenBank/DDBJ databases">
        <authorList>
            <person name="Sun Q."/>
            <person name="Mori K."/>
        </authorList>
    </citation>
    <scope>NUCLEOTIDE SEQUENCE [LARGE SCALE GENOMIC DNA]</scope>
    <source>
        <strain evidence="1 2">JCM 1334</strain>
    </source>
</reference>
<accession>A0ABV5XZQ9</accession>
<evidence type="ECO:0000313" key="2">
    <source>
        <dbReference type="Proteomes" id="UP001589702"/>
    </source>
</evidence>
<dbReference type="RefSeq" id="WP_234750728.1">
    <property type="nucleotide sequence ID" value="NZ_BAAAWN010000001.1"/>
</dbReference>